<keyword evidence="3" id="KW-1185">Reference proteome</keyword>
<proteinExistence type="predicted"/>
<reference evidence="2 3" key="1">
    <citation type="journal article" date="2014" name="Genome Announc.">
        <title>Draft Genome Sequence of Lysobacter capsici AZ78, a Bacterium Antagonistic to Plant-Pathogenic Oomycetes.</title>
        <authorList>
            <person name="Puopolo G."/>
            <person name="Sonego P."/>
            <person name="Engelen K."/>
            <person name="Pertot I."/>
        </authorList>
    </citation>
    <scope>NUCLEOTIDE SEQUENCE [LARGE SCALE GENOMIC DNA]</scope>
    <source>
        <strain evidence="2 3">AZ78</strain>
    </source>
</reference>
<evidence type="ECO:0000313" key="3">
    <source>
        <dbReference type="Proteomes" id="UP000023435"/>
    </source>
</evidence>
<name>A0A120AFX9_9GAMM</name>
<dbReference type="AlphaFoldDB" id="A0A120AFX9"/>
<feature type="region of interest" description="Disordered" evidence="1">
    <location>
        <begin position="1"/>
        <end position="70"/>
    </location>
</feature>
<dbReference type="Proteomes" id="UP000023435">
    <property type="component" value="Unassembled WGS sequence"/>
</dbReference>
<evidence type="ECO:0000256" key="1">
    <source>
        <dbReference type="SAM" id="MobiDB-lite"/>
    </source>
</evidence>
<organism evidence="2 3">
    <name type="scientific">Lysobacter capsici AZ78</name>
    <dbReference type="NCBI Taxonomy" id="1444315"/>
    <lineage>
        <taxon>Bacteria</taxon>
        <taxon>Pseudomonadati</taxon>
        <taxon>Pseudomonadota</taxon>
        <taxon>Gammaproteobacteria</taxon>
        <taxon>Lysobacterales</taxon>
        <taxon>Lysobacteraceae</taxon>
        <taxon>Lysobacter</taxon>
    </lineage>
</organism>
<comment type="caution">
    <text evidence="2">The sequence shown here is derived from an EMBL/GenBank/DDBJ whole genome shotgun (WGS) entry which is preliminary data.</text>
</comment>
<sequence>MGTRQEVNTRKAHLRRAGGAWVGRAPDSGGLRPWHAERRGERPCSGNSGARAGDQWRGLAQSGGLAGDSGAGRRWLRAWASLASRRASVEPGFKAAHKRLQAAR</sequence>
<accession>A0A120AFX9</accession>
<protein>
    <submittedName>
        <fullName evidence="2">Uncharacterized protein</fullName>
    </submittedName>
</protein>
<gene>
    <name evidence="2" type="ORF">AZ78_1259</name>
</gene>
<dbReference type="EMBL" id="JAJA02000001">
    <property type="protein sequence ID" value="KWS03710.1"/>
    <property type="molecule type" value="Genomic_DNA"/>
</dbReference>
<evidence type="ECO:0000313" key="2">
    <source>
        <dbReference type="EMBL" id="KWS03710.1"/>
    </source>
</evidence>